<keyword evidence="14" id="KW-1185">Reference proteome</keyword>
<dbReference type="Proteomes" id="UP001491310">
    <property type="component" value="Unassembled WGS sequence"/>
</dbReference>
<evidence type="ECO:0000259" key="12">
    <source>
        <dbReference type="Pfam" id="PF02517"/>
    </source>
</evidence>
<sequence length="187" mass="20556">MEQTDANGIRSTWVDKVLENSVLGALTTLLKVLLVPIQLLSVLAQHILRDILMGPLTEEFAFRSCMAPLLLLQGLSAGLTILVTPLFFGLAHGHHLYEYVVHQRQSLKTALFAVAFQFGFTTMFGWFATFVFLRTGHLAAAAASPSTSNNTSKVEKVIITYSGDELYEKTSIGDKWDPGTWTLDPGP</sequence>
<feature type="domain" description="CAAX prenyl protease 2/Lysostaphin resistance protein A-like" evidence="12">
    <location>
        <begin position="46"/>
        <end position="143"/>
    </location>
</feature>
<evidence type="ECO:0000256" key="3">
    <source>
        <dbReference type="ARBA" id="ARBA00022670"/>
    </source>
</evidence>
<evidence type="ECO:0000256" key="6">
    <source>
        <dbReference type="ARBA" id="ARBA00022824"/>
    </source>
</evidence>
<evidence type="ECO:0000256" key="1">
    <source>
        <dbReference type="ARBA" id="ARBA00004477"/>
    </source>
</evidence>
<proteinExistence type="inferred from homology"/>
<feature type="transmembrane region" description="Helical" evidence="11">
    <location>
        <begin position="110"/>
        <end position="133"/>
    </location>
</feature>
<evidence type="ECO:0000256" key="11">
    <source>
        <dbReference type="SAM" id="Phobius"/>
    </source>
</evidence>
<keyword evidence="3" id="KW-0645">Protease</keyword>
<evidence type="ECO:0000256" key="5">
    <source>
        <dbReference type="ARBA" id="ARBA00022801"/>
    </source>
</evidence>
<keyword evidence="6" id="KW-0256">Endoplasmic reticulum</keyword>
<reference evidence="13 14" key="1">
    <citation type="journal article" date="2024" name="Nat. Commun.">
        <title>Phylogenomics reveals the evolutionary origins of lichenization in chlorophyte algae.</title>
        <authorList>
            <person name="Puginier C."/>
            <person name="Libourel C."/>
            <person name="Otte J."/>
            <person name="Skaloud P."/>
            <person name="Haon M."/>
            <person name="Grisel S."/>
            <person name="Petersen M."/>
            <person name="Berrin J.G."/>
            <person name="Delaux P.M."/>
            <person name="Dal Grande F."/>
            <person name="Keller J."/>
        </authorList>
    </citation>
    <scope>NUCLEOTIDE SEQUENCE [LARGE SCALE GENOMIC DNA]</scope>
    <source>
        <strain evidence="13 14">SAG 216-7</strain>
    </source>
</reference>
<evidence type="ECO:0000256" key="8">
    <source>
        <dbReference type="ARBA" id="ARBA00023136"/>
    </source>
</evidence>
<feature type="transmembrane region" description="Helical" evidence="11">
    <location>
        <begin position="69"/>
        <end position="90"/>
    </location>
</feature>
<name>A0ABR2Z5Y7_9CHLO</name>
<organism evidence="13 14">
    <name type="scientific">Coccomyxa subellipsoidea</name>
    <dbReference type="NCBI Taxonomy" id="248742"/>
    <lineage>
        <taxon>Eukaryota</taxon>
        <taxon>Viridiplantae</taxon>
        <taxon>Chlorophyta</taxon>
        <taxon>core chlorophytes</taxon>
        <taxon>Trebouxiophyceae</taxon>
        <taxon>Trebouxiophyceae incertae sedis</taxon>
        <taxon>Coccomyxaceae</taxon>
        <taxon>Coccomyxa</taxon>
    </lineage>
</organism>
<evidence type="ECO:0000256" key="7">
    <source>
        <dbReference type="ARBA" id="ARBA00022989"/>
    </source>
</evidence>
<dbReference type="InterPro" id="IPR039731">
    <property type="entry name" value="Rce1"/>
</dbReference>
<gene>
    <name evidence="13" type="ORF">WJX75_009296</name>
</gene>
<keyword evidence="5" id="KW-0378">Hydrolase</keyword>
<evidence type="ECO:0000256" key="9">
    <source>
        <dbReference type="ARBA" id="ARBA00047280"/>
    </source>
</evidence>
<evidence type="ECO:0000313" key="13">
    <source>
        <dbReference type="EMBL" id="KAK9919086.1"/>
    </source>
</evidence>
<protein>
    <recommendedName>
        <fullName evidence="10">intramembrane prenyl-peptidase Rce1</fullName>
        <ecNumber evidence="10">3.4.26.1</ecNumber>
    </recommendedName>
</protein>
<comment type="caution">
    <text evidence="13">The sequence shown here is derived from an EMBL/GenBank/DDBJ whole genome shotgun (WGS) entry which is preliminary data.</text>
</comment>
<evidence type="ECO:0000256" key="2">
    <source>
        <dbReference type="ARBA" id="ARBA00006897"/>
    </source>
</evidence>
<dbReference type="Pfam" id="PF02517">
    <property type="entry name" value="Rce1-like"/>
    <property type="match status" value="1"/>
</dbReference>
<evidence type="ECO:0000256" key="4">
    <source>
        <dbReference type="ARBA" id="ARBA00022692"/>
    </source>
</evidence>
<evidence type="ECO:0000256" key="10">
    <source>
        <dbReference type="ARBA" id="ARBA00049729"/>
    </source>
</evidence>
<accession>A0ABR2Z5Y7</accession>
<dbReference type="PANTHER" id="PTHR13046:SF0">
    <property type="entry name" value="CAAX PRENYL PROTEASE 2"/>
    <property type="match status" value="1"/>
</dbReference>
<dbReference type="EMBL" id="JALJOT010000001">
    <property type="protein sequence ID" value="KAK9919086.1"/>
    <property type="molecule type" value="Genomic_DNA"/>
</dbReference>
<comment type="catalytic activity">
    <reaction evidence="9">
        <text>Hydrolyzes the peptide bond -P2-(S-farnesyl or geranylgeranyl)C-P1'-P2'-P3'-COOH where P1' and P2' are amino acids with aliphatic sidechains and P3' is any C-terminal residue.</text>
        <dbReference type="EC" id="3.4.26.1"/>
    </reaction>
</comment>
<dbReference type="EC" id="3.4.26.1" evidence="10"/>
<keyword evidence="8 11" id="KW-0472">Membrane</keyword>
<keyword evidence="4 11" id="KW-0812">Transmembrane</keyword>
<dbReference type="InterPro" id="IPR003675">
    <property type="entry name" value="Rce1/LyrA-like_dom"/>
</dbReference>
<dbReference type="PANTHER" id="PTHR13046">
    <property type="entry name" value="PROTEASE U48 CAAX PRENYL PROTEASE RCE1"/>
    <property type="match status" value="1"/>
</dbReference>
<comment type="subcellular location">
    <subcellularLocation>
        <location evidence="1">Endoplasmic reticulum membrane</location>
        <topology evidence="1">Multi-pass membrane protein</topology>
    </subcellularLocation>
</comment>
<keyword evidence="7 11" id="KW-1133">Transmembrane helix</keyword>
<evidence type="ECO:0000313" key="14">
    <source>
        <dbReference type="Proteomes" id="UP001491310"/>
    </source>
</evidence>
<feature type="transmembrane region" description="Helical" evidence="11">
    <location>
        <begin position="22"/>
        <end position="48"/>
    </location>
</feature>
<comment type="similarity">
    <text evidence="2">Belongs to the peptidase U48 family.</text>
</comment>